<protein>
    <submittedName>
        <fullName evidence="1">DUF4286 family protein</fullName>
    </submittedName>
</protein>
<dbReference type="InterPro" id="IPR025563">
    <property type="entry name" value="DUF4286"/>
</dbReference>
<proteinExistence type="predicted"/>
<keyword evidence="2" id="KW-1185">Reference proteome</keyword>
<evidence type="ECO:0000313" key="2">
    <source>
        <dbReference type="Proteomes" id="UP000326921"/>
    </source>
</evidence>
<organism evidence="1 2">
    <name type="scientific">Sphingobacterium zhuxiongii</name>
    <dbReference type="NCBI Taxonomy" id="2662364"/>
    <lineage>
        <taxon>Bacteria</taxon>
        <taxon>Pseudomonadati</taxon>
        <taxon>Bacteroidota</taxon>
        <taxon>Sphingobacteriia</taxon>
        <taxon>Sphingobacteriales</taxon>
        <taxon>Sphingobacteriaceae</taxon>
        <taxon>Sphingobacterium</taxon>
    </lineage>
</organism>
<gene>
    <name evidence="1" type="ORF">GFH32_13745</name>
</gene>
<dbReference type="EMBL" id="CP045652">
    <property type="protein sequence ID" value="QGA27307.1"/>
    <property type="molecule type" value="Genomic_DNA"/>
</dbReference>
<dbReference type="KEGG" id="sphe:GFH32_13745"/>
<evidence type="ECO:0000313" key="1">
    <source>
        <dbReference type="EMBL" id="QGA27307.1"/>
    </source>
</evidence>
<accession>A0A5Q0QB04</accession>
<sequence>MNSRMFLYNVSIIIEDSVHQSLFDWIKQELLSNAHPNLKLLKMLYSPHEGQTYCLQIMLEDEEAIESIKNGIIQDLQEHIVVNFREKAFIFDSVMQYIPHQ</sequence>
<reference evidence="1 2" key="1">
    <citation type="submission" date="2019-10" db="EMBL/GenBank/DDBJ databases">
        <authorList>
            <person name="Dong K."/>
        </authorList>
    </citation>
    <scope>NUCLEOTIDE SEQUENCE [LARGE SCALE GENOMIC DNA]</scope>
    <source>
        <strain evidence="2">dk4302</strain>
    </source>
</reference>
<dbReference type="AlphaFoldDB" id="A0A5Q0QB04"/>
<dbReference type="Proteomes" id="UP000326921">
    <property type="component" value="Chromosome"/>
</dbReference>
<dbReference type="Pfam" id="PF14114">
    <property type="entry name" value="DUF4286"/>
    <property type="match status" value="1"/>
</dbReference>
<name>A0A5Q0QB04_9SPHI</name>